<evidence type="ECO:0000256" key="3">
    <source>
        <dbReference type="ARBA" id="ARBA00017632"/>
    </source>
</evidence>
<evidence type="ECO:0000313" key="18">
    <source>
        <dbReference type="Proteomes" id="UP000191055"/>
    </source>
</evidence>
<dbReference type="CDD" id="cd04413">
    <property type="entry name" value="NDPk_I"/>
    <property type="match status" value="1"/>
</dbReference>
<comment type="catalytic activity">
    <reaction evidence="12">
        <text>a ribonucleoside 5'-diphosphate + ATP = a ribonucleoside 5'-triphosphate + ADP</text>
        <dbReference type="Rhea" id="RHEA:18113"/>
        <dbReference type="ChEBI" id="CHEBI:30616"/>
        <dbReference type="ChEBI" id="CHEBI:57930"/>
        <dbReference type="ChEBI" id="CHEBI:61557"/>
        <dbReference type="ChEBI" id="CHEBI:456216"/>
        <dbReference type="EC" id="2.7.4.6"/>
    </reaction>
</comment>
<evidence type="ECO:0000259" key="16">
    <source>
        <dbReference type="SMART" id="SM00562"/>
    </source>
</evidence>
<name>A0A1T5D7L3_9BACT</name>
<proteinExistence type="inferred from homology"/>
<feature type="active site" description="Pros-phosphohistidine intermediate" evidence="12 13">
    <location>
        <position position="118"/>
    </location>
</feature>
<evidence type="ECO:0000256" key="13">
    <source>
        <dbReference type="PROSITE-ProRule" id="PRU00706"/>
    </source>
</evidence>
<comment type="similarity">
    <text evidence="1 12 13 14">Belongs to the NDK family.</text>
</comment>
<keyword evidence="11 12" id="KW-0546">Nucleotide metabolism</keyword>
<dbReference type="HAMAP" id="MF_00451">
    <property type="entry name" value="NDP_kinase"/>
    <property type="match status" value="1"/>
</dbReference>
<keyword evidence="5 12" id="KW-0808">Transferase</keyword>
<evidence type="ECO:0000256" key="11">
    <source>
        <dbReference type="ARBA" id="ARBA00023080"/>
    </source>
</evidence>
<feature type="binding site" evidence="12 13">
    <location>
        <position position="105"/>
    </location>
    <ligand>
        <name>ATP</name>
        <dbReference type="ChEBI" id="CHEBI:30616"/>
    </ligand>
</feature>
<dbReference type="EMBL" id="FUYV01000004">
    <property type="protein sequence ID" value="SKB67659.1"/>
    <property type="molecule type" value="Genomic_DNA"/>
</dbReference>
<dbReference type="InterPro" id="IPR036850">
    <property type="entry name" value="NDK-like_dom_sf"/>
</dbReference>
<keyword evidence="7 12" id="KW-0547">Nucleotide-binding</keyword>
<comment type="cofactor">
    <cofactor evidence="12">
        <name>Mg(2+)</name>
        <dbReference type="ChEBI" id="CHEBI:18420"/>
    </cofactor>
</comment>
<dbReference type="Gene3D" id="3.30.70.141">
    <property type="entry name" value="Nucleoside diphosphate kinase-like domain"/>
    <property type="match status" value="1"/>
</dbReference>
<comment type="subcellular location">
    <subcellularLocation>
        <location evidence="12">Cytoplasm</location>
    </subcellularLocation>
</comment>
<feature type="region of interest" description="Disordered" evidence="15">
    <location>
        <begin position="101"/>
        <end position="126"/>
    </location>
</feature>
<dbReference type="STRING" id="889453.SAMN03080601_01016"/>
<evidence type="ECO:0000256" key="15">
    <source>
        <dbReference type="SAM" id="MobiDB-lite"/>
    </source>
</evidence>
<dbReference type="InterPro" id="IPR001564">
    <property type="entry name" value="Nucleoside_diP_kinase"/>
</dbReference>
<keyword evidence="6 12" id="KW-0479">Metal-binding</keyword>
<dbReference type="OrthoDB" id="9801161at2"/>
<evidence type="ECO:0000256" key="4">
    <source>
        <dbReference type="ARBA" id="ARBA00022553"/>
    </source>
</evidence>
<feature type="binding site" evidence="12 13">
    <location>
        <position position="60"/>
    </location>
    <ligand>
        <name>ATP</name>
        <dbReference type="ChEBI" id="CHEBI:30616"/>
    </ligand>
</feature>
<dbReference type="GO" id="GO:0004550">
    <property type="term" value="F:nucleoside diphosphate kinase activity"/>
    <property type="evidence" value="ECO:0007669"/>
    <property type="project" value="UniProtKB-UniRule"/>
</dbReference>
<evidence type="ECO:0000256" key="7">
    <source>
        <dbReference type="ARBA" id="ARBA00022741"/>
    </source>
</evidence>
<evidence type="ECO:0000256" key="6">
    <source>
        <dbReference type="ARBA" id="ARBA00022723"/>
    </source>
</evidence>
<dbReference type="GO" id="GO:0005737">
    <property type="term" value="C:cytoplasm"/>
    <property type="evidence" value="ECO:0007669"/>
    <property type="project" value="UniProtKB-SubCell"/>
</dbReference>
<evidence type="ECO:0000256" key="5">
    <source>
        <dbReference type="ARBA" id="ARBA00022679"/>
    </source>
</evidence>
<dbReference type="GO" id="GO:0006228">
    <property type="term" value="P:UTP biosynthetic process"/>
    <property type="evidence" value="ECO:0007669"/>
    <property type="project" value="UniProtKB-UniRule"/>
</dbReference>
<dbReference type="SUPFAM" id="SSF54919">
    <property type="entry name" value="Nucleoside diphosphate kinase, NDK"/>
    <property type="match status" value="1"/>
</dbReference>
<keyword evidence="18" id="KW-1185">Reference proteome</keyword>
<evidence type="ECO:0000256" key="2">
    <source>
        <dbReference type="ARBA" id="ARBA00012966"/>
    </source>
</evidence>
<evidence type="ECO:0000313" key="17">
    <source>
        <dbReference type="EMBL" id="SKB67659.1"/>
    </source>
</evidence>
<comment type="subunit">
    <text evidence="12">Homotetramer.</text>
</comment>
<feature type="binding site" evidence="12 13">
    <location>
        <position position="94"/>
    </location>
    <ligand>
        <name>ATP</name>
        <dbReference type="ChEBI" id="CHEBI:30616"/>
    </ligand>
</feature>
<dbReference type="PROSITE" id="PS51374">
    <property type="entry name" value="NDPK_LIKE"/>
    <property type="match status" value="1"/>
</dbReference>
<dbReference type="Proteomes" id="UP000191055">
    <property type="component" value="Unassembled WGS sequence"/>
</dbReference>
<gene>
    <name evidence="12" type="primary">ndk</name>
    <name evidence="17" type="ORF">SAMN03080601_01016</name>
</gene>
<dbReference type="FunFam" id="3.30.70.141:FF:000003">
    <property type="entry name" value="Nucleoside diphosphate kinase"/>
    <property type="match status" value="1"/>
</dbReference>
<dbReference type="KEGG" id="asx:CDL62_16395"/>
<feature type="binding site" evidence="12 13">
    <location>
        <position position="88"/>
    </location>
    <ligand>
        <name>ATP</name>
        <dbReference type="ChEBI" id="CHEBI:30616"/>
    </ligand>
</feature>
<protein>
    <recommendedName>
        <fullName evidence="3 12">Nucleoside diphosphate kinase</fullName>
        <shortName evidence="12">NDK</shortName>
        <shortName evidence="12">NDP kinase</shortName>
        <ecNumber evidence="2 12">2.7.4.6</ecNumber>
    </recommendedName>
    <alternativeName>
        <fullName evidence="12">Nucleoside-2-P kinase</fullName>
    </alternativeName>
</protein>
<evidence type="ECO:0000256" key="1">
    <source>
        <dbReference type="ARBA" id="ARBA00008142"/>
    </source>
</evidence>
<dbReference type="PANTHER" id="PTHR46161:SF3">
    <property type="entry name" value="NUCLEOSIDE DIPHOSPHATE KINASE DDB_G0292928-RELATED"/>
    <property type="match status" value="1"/>
</dbReference>
<feature type="binding site" evidence="12 13">
    <location>
        <position position="115"/>
    </location>
    <ligand>
        <name>ATP</name>
        <dbReference type="ChEBI" id="CHEBI:30616"/>
    </ligand>
</feature>
<evidence type="ECO:0000256" key="10">
    <source>
        <dbReference type="ARBA" id="ARBA00022842"/>
    </source>
</evidence>
<keyword evidence="4 12" id="KW-0597">Phosphoprotein</keyword>
<dbReference type="GO" id="GO:0005524">
    <property type="term" value="F:ATP binding"/>
    <property type="evidence" value="ECO:0007669"/>
    <property type="project" value="UniProtKB-UniRule"/>
</dbReference>
<dbReference type="GO" id="GO:0006241">
    <property type="term" value="P:CTP biosynthetic process"/>
    <property type="evidence" value="ECO:0007669"/>
    <property type="project" value="UniProtKB-UniRule"/>
</dbReference>
<dbReference type="EC" id="2.7.4.6" evidence="2 12"/>
<feature type="binding site" evidence="12 13">
    <location>
        <position position="12"/>
    </location>
    <ligand>
        <name>ATP</name>
        <dbReference type="ChEBI" id="CHEBI:30616"/>
    </ligand>
</feature>
<dbReference type="GO" id="GO:0006183">
    <property type="term" value="P:GTP biosynthetic process"/>
    <property type="evidence" value="ECO:0007669"/>
    <property type="project" value="UniProtKB-UniRule"/>
</dbReference>
<keyword evidence="8 12" id="KW-0418">Kinase</keyword>
<comment type="catalytic activity">
    <reaction evidence="12">
        <text>a 2'-deoxyribonucleoside 5'-diphosphate + ATP = a 2'-deoxyribonucleoside 5'-triphosphate + ADP</text>
        <dbReference type="Rhea" id="RHEA:44640"/>
        <dbReference type="ChEBI" id="CHEBI:30616"/>
        <dbReference type="ChEBI" id="CHEBI:61560"/>
        <dbReference type="ChEBI" id="CHEBI:73316"/>
        <dbReference type="ChEBI" id="CHEBI:456216"/>
        <dbReference type="EC" id="2.7.4.6"/>
    </reaction>
</comment>
<dbReference type="NCBIfam" id="NF001908">
    <property type="entry name" value="PRK00668.1"/>
    <property type="match status" value="1"/>
</dbReference>
<evidence type="ECO:0000256" key="12">
    <source>
        <dbReference type="HAMAP-Rule" id="MF_00451"/>
    </source>
</evidence>
<keyword evidence="9 12" id="KW-0067">ATP-binding</keyword>
<dbReference type="PRINTS" id="PR01243">
    <property type="entry name" value="NUCDPKINASE"/>
</dbReference>
<feature type="compositionally biased region" description="Basic and acidic residues" evidence="15">
    <location>
        <begin position="102"/>
        <end position="126"/>
    </location>
</feature>
<accession>A0A1T5D7L3</accession>
<sequence length="142" mass="16201">MNTGRITLTMIKPYAVKQHHVGAILSRIEKEGFHIRALKMTQLPAEKAEIFYEEHTGKSFFPDLIEFMSSGPVVVAILEKENAVDDFRKLIGNTDPAQAEEGTIRRTYAKDKTRNAIHGSDSDESAKRETRFFFSSMEEFPY</sequence>
<organism evidence="17 18">
    <name type="scientific">Alkalitalea saponilacus</name>
    <dbReference type="NCBI Taxonomy" id="889453"/>
    <lineage>
        <taxon>Bacteria</taxon>
        <taxon>Pseudomonadati</taxon>
        <taxon>Bacteroidota</taxon>
        <taxon>Bacteroidia</taxon>
        <taxon>Marinilabiliales</taxon>
        <taxon>Marinilabiliaceae</taxon>
        <taxon>Alkalitalea</taxon>
    </lineage>
</organism>
<evidence type="ECO:0000256" key="8">
    <source>
        <dbReference type="ARBA" id="ARBA00022777"/>
    </source>
</evidence>
<reference evidence="17 18" key="1">
    <citation type="submission" date="2017-02" db="EMBL/GenBank/DDBJ databases">
        <authorList>
            <person name="Peterson S.W."/>
        </authorList>
    </citation>
    <scope>NUCLEOTIDE SEQUENCE [LARGE SCALE GENOMIC DNA]</scope>
    <source>
        <strain evidence="17 18">DSM 24412</strain>
    </source>
</reference>
<dbReference type="Pfam" id="PF00334">
    <property type="entry name" value="NDK"/>
    <property type="match status" value="1"/>
</dbReference>
<dbReference type="SMART" id="SM00562">
    <property type="entry name" value="NDK"/>
    <property type="match status" value="1"/>
</dbReference>
<dbReference type="PANTHER" id="PTHR46161">
    <property type="entry name" value="NUCLEOSIDE DIPHOSPHATE KINASE"/>
    <property type="match status" value="1"/>
</dbReference>
<keyword evidence="12" id="KW-0963">Cytoplasm</keyword>
<dbReference type="InterPro" id="IPR034907">
    <property type="entry name" value="NDK-like_dom"/>
</dbReference>
<comment type="function">
    <text evidence="12">Major role in the synthesis of nucleoside triphosphates other than ATP. The ATP gamma phosphate is transferred to the NDP beta phosphate via a ping-pong mechanism, using a phosphorylated active-site intermediate.</text>
</comment>
<feature type="domain" description="Nucleoside diphosphate kinase-like" evidence="16">
    <location>
        <begin position="6"/>
        <end position="141"/>
    </location>
</feature>
<evidence type="ECO:0000256" key="14">
    <source>
        <dbReference type="RuleBase" id="RU004011"/>
    </source>
</evidence>
<evidence type="ECO:0000256" key="9">
    <source>
        <dbReference type="ARBA" id="ARBA00022840"/>
    </source>
</evidence>
<dbReference type="GO" id="GO:0046872">
    <property type="term" value="F:metal ion binding"/>
    <property type="evidence" value="ECO:0007669"/>
    <property type="project" value="UniProtKB-KW"/>
</dbReference>
<keyword evidence="10 12" id="KW-0460">Magnesium</keyword>
<dbReference type="AlphaFoldDB" id="A0A1T5D7L3"/>